<dbReference type="PATRIC" id="fig|1286171.3.peg.2666"/>
<dbReference type="HOGENOM" id="CLU_3043482_0_0_9"/>
<dbReference type="Proteomes" id="UP000019591">
    <property type="component" value="Plasmid EAL2_808p"/>
</dbReference>
<keyword evidence="1" id="KW-0614">Plasmid</keyword>
<evidence type="ECO:0000313" key="1">
    <source>
        <dbReference type="EMBL" id="AHM57989.1"/>
    </source>
</evidence>
<evidence type="ECO:0000313" key="2">
    <source>
        <dbReference type="Proteomes" id="UP000019591"/>
    </source>
</evidence>
<accession>W8T8F1</accession>
<gene>
    <name evidence="1" type="ORF">EAL2_808p04860</name>
</gene>
<organism evidence="1 2">
    <name type="scientific">Peptoclostridium acidaminophilum DSM 3953</name>
    <dbReference type="NCBI Taxonomy" id="1286171"/>
    <lineage>
        <taxon>Bacteria</taxon>
        <taxon>Bacillati</taxon>
        <taxon>Bacillota</taxon>
        <taxon>Clostridia</taxon>
        <taxon>Peptostreptococcales</taxon>
        <taxon>Peptoclostridiaceae</taxon>
        <taxon>Peptoclostridium</taxon>
    </lineage>
</organism>
<reference evidence="1 2" key="1">
    <citation type="journal article" date="2014" name="Genome Announc.">
        <title>Complete Genome Sequence of Amino Acid-Utilizing Eubacterium acidaminophilum al-2 (DSM 3953).</title>
        <authorList>
            <person name="Poehlein A."/>
            <person name="Andreesen J.R."/>
            <person name="Daniel R."/>
        </authorList>
    </citation>
    <scope>NUCLEOTIDE SEQUENCE [LARGE SCALE GENOMIC DNA]</scope>
    <source>
        <strain evidence="1 2">DSM 3953</strain>
        <plasmid evidence="2">Plasmid EAL2_808p</plasmid>
    </source>
</reference>
<keyword evidence="2" id="KW-1185">Reference proteome</keyword>
<proteinExistence type="predicted"/>
<dbReference type="RefSeq" id="WP_158408946.1">
    <property type="nucleotide sequence ID" value="NZ_CP007453.1"/>
</dbReference>
<dbReference type="OrthoDB" id="9971083at2"/>
<name>W8T8F1_PEPAC</name>
<sequence>MENEKRYSNENAYDVFSATADYSSLENESGNASEQRYELSQNNYNYFGCGSFEF</sequence>
<dbReference type="EMBL" id="CP007453">
    <property type="protein sequence ID" value="AHM57989.1"/>
    <property type="molecule type" value="Genomic_DNA"/>
</dbReference>
<dbReference type="AlphaFoldDB" id="W8T8F1"/>
<dbReference type="KEGG" id="eac:EAL2_808p04860"/>
<protein>
    <submittedName>
        <fullName evidence="1">Uncharacterized protein</fullName>
    </submittedName>
</protein>
<geneLocation type="plasmid" evidence="1 2">
    <name>EAL2_808p</name>
</geneLocation>